<dbReference type="Proteomes" id="UP000030764">
    <property type="component" value="Unassembled WGS sequence"/>
</dbReference>
<accession>A0A085LUU4</accession>
<organism evidence="1 2">
    <name type="scientific">Trichuris suis</name>
    <name type="common">pig whipworm</name>
    <dbReference type="NCBI Taxonomy" id="68888"/>
    <lineage>
        <taxon>Eukaryota</taxon>
        <taxon>Metazoa</taxon>
        <taxon>Ecdysozoa</taxon>
        <taxon>Nematoda</taxon>
        <taxon>Enoplea</taxon>
        <taxon>Dorylaimia</taxon>
        <taxon>Trichinellida</taxon>
        <taxon>Trichuridae</taxon>
        <taxon>Trichuris</taxon>
    </lineage>
</organism>
<sequence>MPRRMCLVKYGPSLAEWIALPKTTVPTSLGETPDSCRAACATATPICVGVVFFNIPPYVPKAVLLAATIKIPEK</sequence>
<dbReference type="AlphaFoldDB" id="A0A085LUU4"/>
<evidence type="ECO:0000313" key="2">
    <source>
        <dbReference type="Proteomes" id="UP000030764"/>
    </source>
</evidence>
<dbReference type="EMBL" id="KL363285">
    <property type="protein sequence ID" value="KFD48740.1"/>
    <property type="molecule type" value="Genomic_DNA"/>
</dbReference>
<proteinExistence type="predicted"/>
<reference evidence="1 2" key="1">
    <citation type="journal article" date="2014" name="Nat. Genet.">
        <title>Genome and transcriptome of the porcine whipworm Trichuris suis.</title>
        <authorList>
            <person name="Jex A.R."/>
            <person name="Nejsum P."/>
            <person name="Schwarz E.M."/>
            <person name="Hu L."/>
            <person name="Young N.D."/>
            <person name="Hall R.S."/>
            <person name="Korhonen P.K."/>
            <person name="Liao S."/>
            <person name="Thamsborg S."/>
            <person name="Xia J."/>
            <person name="Xu P."/>
            <person name="Wang S."/>
            <person name="Scheerlinck J.P."/>
            <person name="Hofmann A."/>
            <person name="Sternberg P.W."/>
            <person name="Wang J."/>
            <person name="Gasser R.B."/>
        </authorList>
    </citation>
    <scope>NUCLEOTIDE SEQUENCE [LARGE SCALE GENOMIC DNA]</scope>
    <source>
        <strain evidence="1">DCEP-RM93M</strain>
    </source>
</reference>
<keyword evidence="2" id="KW-1185">Reference proteome</keyword>
<protein>
    <submittedName>
        <fullName evidence="1">Uncharacterized protein</fullName>
    </submittedName>
</protein>
<name>A0A085LUU4_9BILA</name>
<gene>
    <name evidence="1" type="ORF">M513_10370</name>
</gene>
<evidence type="ECO:0000313" key="1">
    <source>
        <dbReference type="EMBL" id="KFD48740.1"/>
    </source>
</evidence>